<dbReference type="InterPro" id="IPR032675">
    <property type="entry name" value="LRR_dom_sf"/>
</dbReference>
<dbReference type="Proteomes" id="UP001167831">
    <property type="component" value="Unassembled WGS sequence"/>
</dbReference>
<dbReference type="SUPFAM" id="SSF52058">
    <property type="entry name" value="L domain-like"/>
    <property type="match status" value="1"/>
</dbReference>
<comment type="caution">
    <text evidence="2">The sequence shown here is derived from an EMBL/GenBank/DDBJ whole genome shotgun (WGS) entry which is preliminary data.</text>
</comment>
<reference evidence="2" key="2">
    <citation type="submission" date="2024-05" db="EMBL/GenBank/DDBJ databases">
        <title>Identification and characterization of horizontal gene transfer across gut microbiota members of farm animals based on homology search.</title>
        <authorList>
            <person name="Schwarzerova J."/>
            <person name="Nykrynova M."/>
            <person name="Jureckova K."/>
            <person name="Cejkova D."/>
            <person name="Rychlik I."/>
        </authorList>
    </citation>
    <scope>NUCLEOTIDE SEQUENCE</scope>
    <source>
        <strain evidence="2">ET37</strain>
    </source>
</reference>
<sequence>MCKKIFILTLFLLLFVSSRQVCGQESFYDAKVSEYGQLDEALGDKWDGIDSLVVHGPMDSLDFKVIVRCAKEGRVRVVNLQYAQVKGHRIPDEAFFDWDMYENKKKYMPIRRVILPDDIMEIGLFSFFGLALQQINMPASLKKLSDSSFEDTWIESIVIPEGVAEIPVNCFNWCRRLKKVVLPSTLKTIADLAFYAAGVDEMTLPDGLDSIGTASLYATSFSEIIVPNSVSKIGSAAFHGNVNMKRIVFPAGMTSIPSRVCSGCPNLEEAQIPKTVKEIGLYAFSGCHKLKNISLPPNLERVGAEAFEGCQLDSLVFPATVKYLGESAFVSGSIQKIYSLSPEPPVCGHVESDPERHTFYGSIRQDIPVYVPYGSAKKYRNAFGWSYFTNYIETDRFPTGIVSARTDNAGRYKVYGRDSRLVIEDSGVHSVSVLYSIHRIDGRLIGRGSLIKTYTSEVLPHDAYIVRVGDVVRKIKL</sequence>
<reference evidence="2" key="1">
    <citation type="submission" date="2023-06" db="EMBL/GenBank/DDBJ databases">
        <authorList>
            <person name="Zeman M."/>
            <person name="Kubasova T."/>
            <person name="Jahodarova E."/>
            <person name="Nykrynova M."/>
            <person name="Rychlik I."/>
        </authorList>
    </citation>
    <scope>NUCLEOTIDE SEQUENCE</scope>
    <source>
        <strain evidence="2">ET37</strain>
    </source>
</reference>
<evidence type="ECO:0000313" key="2">
    <source>
        <dbReference type="EMBL" id="MDN0021967.1"/>
    </source>
</evidence>
<name>A0ABT7WVJ0_9BACT</name>
<evidence type="ECO:0000313" key="3">
    <source>
        <dbReference type="Proteomes" id="UP001167831"/>
    </source>
</evidence>
<dbReference type="Gene3D" id="3.80.10.10">
    <property type="entry name" value="Ribonuclease Inhibitor"/>
    <property type="match status" value="1"/>
</dbReference>
<dbReference type="InterPro" id="IPR053139">
    <property type="entry name" value="Surface_bspA-like"/>
</dbReference>
<feature type="signal peptide" evidence="1">
    <location>
        <begin position="1"/>
        <end position="23"/>
    </location>
</feature>
<accession>A0ABT7WVJ0</accession>
<keyword evidence="3" id="KW-1185">Reference proteome</keyword>
<dbReference type="Pfam" id="PF13306">
    <property type="entry name" value="LRR_5"/>
    <property type="match status" value="1"/>
</dbReference>
<proteinExistence type="predicted"/>
<evidence type="ECO:0000256" key="1">
    <source>
        <dbReference type="SAM" id="SignalP"/>
    </source>
</evidence>
<dbReference type="PANTHER" id="PTHR45661">
    <property type="entry name" value="SURFACE ANTIGEN"/>
    <property type="match status" value="1"/>
</dbReference>
<organism evidence="2 3">
    <name type="scientific">Leyella lascolaii</name>
    <dbReference type="NCBI Taxonomy" id="1776379"/>
    <lineage>
        <taxon>Bacteria</taxon>
        <taxon>Pseudomonadati</taxon>
        <taxon>Bacteroidota</taxon>
        <taxon>Bacteroidia</taxon>
        <taxon>Bacteroidales</taxon>
        <taxon>Prevotellaceae</taxon>
        <taxon>Leyella</taxon>
    </lineage>
</organism>
<dbReference type="InterPro" id="IPR026906">
    <property type="entry name" value="LRR_5"/>
</dbReference>
<keyword evidence="1" id="KW-0732">Signal</keyword>
<feature type="chain" id="PRO_5045329618" evidence="1">
    <location>
        <begin position="24"/>
        <end position="477"/>
    </location>
</feature>
<gene>
    <name evidence="2" type="ORF">QVN81_02865</name>
</gene>
<protein>
    <submittedName>
        <fullName evidence="2">Leucine-rich repeat domain-containing protein</fullName>
    </submittedName>
</protein>
<dbReference type="PANTHER" id="PTHR45661:SF3">
    <property type="entry name" value="IG-LIKE DOMAIN-CONTAINING PROTEIN"/>
    <property type="match status" value="1"/>
</dbReference>
<dbReference type="EMBL" id="JAUEIE010000002">
    <property type="protein sequence ID" value="MDN0021967.1"/>
    <property type="molecule type" value="Genomic_DNA"/>
</dbReference>